<reference evidence="4" key="10">
    <citation type="submission" date="2021-09" db="EMBL/GenBank/DDBJ databases">
        <authorList>
            <person name="Gilroy R."/>
        </authorList>
    </citation>
    <scope>NUCLEOTIDE SEQUENCE</scope>
    <source>
        <strain evidence="4">CHK189-29639</strain>
    </source>
</reference>
<dbReference type="AlphaFoldDB" id="A0A089QE47"/>
<reference evidence="2 18" key="3">
    <citation type="submission" date="2016-09" db="EMBL/GenBank/DDBJ databases">
        <title>Complete Genome Sequence of Lactobacillus salivarius Jin.</title>
        <authorList>
            <person name="Jin N."/>
            <person name="Li C."/>
            <person name="Wang M."/>
            <person name="Ren D."/>
            <person name="Di Y."/>
            <person name="Pan R."/>
            <person name="Du S."/>
            <person name="Lu H."/>
            <person name="Li X."/>
            <person name="Tian M."/>
        </authorList>
    </citation>
    <scope>NUCLEOTIDE SEQUENCE [LARGE SCALE GENOMIC DNA]</scope>
    <source>
        <strain evidence="2 18">CICC 23174</strain>
    </source>
</reference>
<reference evidence="25 26" key="8">
    <citation type="journal article" date="2020" name="Food Funct.">
        <title>Screening of Lactobacillus salivarius strains from the feces of Chinese populations and the evaluation of their effects against intestinal inflammation in mice.</title>
        <authorList>
            <person name="Zhai Q."/>
            <person name="Shen X."/>
            <person name="Cen S."/>
            <person name="Zhang C."/>
            <person name="Tian F."/>
            <person name="Zhao J."/>
            <person name="Zhang H."/>
            <person name="Xue Y."/>
            <person name="Chen W."/>
        </authorList>
    </citation>
    <scope>NUCLEOTIDE SEQUENCE [LARGE SCALE GENOMIC DNA]</scope>
    <source>
        <strain evidence="7 27">FYNDL5_1.scaf</strain>
        <strain evidence="9 26">FZJTZ28M4.scaf</strain>
        <strain evidence="8 25">FZJTZ9M6.scaf</strain>
    </source>
</reference>
<evidence type="ECO:0000313" key="12">
    <source>
        <dbReference type="EMBL" id="PAY44817.1"/>
    </source>
</evidence>
<dbReference type="Proteomes" id="UP001174888">
    <property type="component" value="Unassembled WGS sequence"/>
</dbReference>
<evidence type="ECO:0000313" key="28">
    <source>
        <dbReference type="Proteomes" id="UP001224533"/>
    </source>
</evidence>
<dbReference type="EMBL" id="CP123971">
    <property type="protein sequence ID" value="WII28873.1"/>
    <property type="molecule type" value="Genomic_DNA"/>
</dbReference>
<evidence type="ECO:0000313" key="17">
    <source>
        <dbReference type="Proteomes" id="UP000029488"/>
    </source>
</evidence>
<reference evidence="16" key="13">
    <citation type="submission" date="2023-04" db="EMBL/GenBank/DDBJ databases">
        <title>Four porcine-derived lactic acid bacteria strains analyses and their evaluation as potential probiotics based on genomics.</title>
        <authorList>
            <person name="Niu D."/>
        </authorList>
    </citation>
    <scope>NUCLEOTIDE SEQUENCE</scope>
    <source>
        <strain evidence="16">ZSA5</strain>
    </source>
</reference>
<dbReference type="EMBL" id="NBEF01000010">
    <property type="protein sequence ID" value="OQQ91902.1"/>
    <property type="molecule type" value="Genomic_DNA"/>
</dbReference>
<evidence type="ECO:0000313" key="14">
    <source>
        <dbReference type="EMBL" id="PWG50572.1"/>
    </source>
</evidence>
<dbReference type="Proteomes" id="UP000192638">
    <property type="component" value="Unassembled WGS sequence"/>
</dbReference>
<evidence type="ECO:0000313" key="13">
    <source>
        <dbReference type="EMBL" id="PTR95604.1"/>
    </source>
</evidence>
<sequence>MVARELSPFAKSIIEYQEKNHLTDADFSLESHRSVERIHALKTMEAEPTNDEYREITAVINGQKLD</sequence>
<dbReference type="EMBL" id="QAGV01000006">
    <property type="protein sequence ID" value="PTR95604.1"/>
    <property type="molecule type" value="Genomic_DNA"/>
</dbReference>
<evidence type="ECO:0000313" key="10">
    <source>
        <dbReference type="EMBL" id="OQQ86126.1"/>
    </source>
</evidence>
<reference evidence="19 20" key="4">
    <citation type="submission" date="2017-03" db="EMBL/GenBank/DDBJ databases">
        <title>Phylogenomics and comparative genomics of Lactobacillus salivarius, a mammalian gut commensal.</title>
        <authorList>
            <person name="Harris H.M."/>
        </authorList>
    </citation>
    <scope>NUCLEOTIDE SEQUENCE [LARGE SCALE GENOMIC DNA]</scope>
    <source>
        <strain evidence="11 19">JCM 1047</strain>
        <strain evidence="10 20">LMG 14477</strain>
    </source>
</reference>
<dbReference type="Proteomes" id="UP000195378">
    <property type="component" value="Chromosome"/>
</dbReference>
<dbReference type="EMBL" id="VSTR01000010">
    <property type="protein sequence ID" value="MYY73425.1"/>
    <property type="molecule type" value="Genomic_DNA"/>
</dbReference>
<reference evidence="1 17" key="1">
    <citation type="journal article" date="2014" name="BMC Genomics">
        <title>Unusual genome complexity in Lactobacillus salivarius JCM1046.</title>
        <authorList>
            <person name="Raftis E.J."/>
            <person name="Forde B.M."/>
            <person name="Claesson M.J."/>
            <person name="O'Toole P.W."/>
        </authorList>
    </citation>
    <scope>NUCLEOTIDE SEQUENCE [LARGE SCALE GENOMIC DNA]</scope>
    <source>
        <strain evidence="1 17">JCM1046</strain>
    </source>
</reference>
<dbReference type="GeneID" id="89465022"/>
<evidence type="ECO:0000313" key="20">
    <source>
        <dbReference type="Proteomes" id="UP000192638"/>
    </source>
</evidence>
<dbReference type="EMBL" id="VSTU01000007">
    <property type="protein sequence ID" value="MYZ66416.1"/>
    <property type="molecule type" value="Genomic_DNA"/>
</dbReference>
<dbReference type="Proteomes" id="UP000245607">
    <property type="component" value="Unassembled WGS sequence"/>
</dbReference>
<dbReference type="Proteomes" id="UP000029488">
    <property type="component" value="Chromosome"/>
</dbReference>
<reference evidence="6" key="14">
    <citation type="submission" date="2023-07" db="EMBL/GenBank/DDBJ databases">
        <title>Complete genome sequence of Ligilactobacillus salivarius SRCM217594 isolated from Gallus gallus domesticus feces.</title>
        <authorList>
            <person name="Yang H.-G."/>
            <person name="Ryu M.-S."/>
            <person name="Ha G.-S."/>
            <person name="Yang H.-J."/>
            <person name="Jeong D.-Y."/>
        </authorList>
    </citation>
    <scope>NUCLEOTIDE SEQUENCE</scope>
    <source>
        <strain evidence="6">SRCM217594</strain>
    </source>
</reference>
<evidence type="ECO:0000313" key="19">
    <source>
        <dbReference type="Proteomes" id="UP000192575"/>
    </source>
</evidence>
<evidence type="ECO:0000313" key="15">
    <source>
        <dbReference type="EMBL" id="WHS17342.1"/>
    </source>
</evidence>
<dbReference type="EMBL" id="VSUB01000007">
    <property type="protein sequence ID" value="MYY65137.1"/>
    <property type="molecule type" value="Genomic_DNA"/>
</dbReference>
<evidence type="ECO:0000313" key="6">
    <source>
        <dbReference type="EMBL" id="MDN4833923.1"/>
    </source>
</evidence>
<reference evidence="15 28" key="11">
    <citation type="submission" date="2022-12" db="EMBL/GenBank/DDBJ databases">
        <title>Assessment of beneficial effects and identification of host adaptation-associated genes of Ligilactobacillus salivarius isolated from Meles meles.</title>
        <authorList>
            <person name="Wang Y."/>
        </authorList>
    </citation>
    <scope>NUCLEOTIDE SEQUENCE [LARGE SCALE GENOMIC DNA]</scope>
    <source>
        <strain evidence="15 28">S35</strain>
    </source>
</reference>
<dbReference type="EMBL" id="CP007646">
    <property type="protein sequence ID" value="AIR10068.1"/>
    <property type="molecule type" value="Genomic_DNA"/>
</dbReference>
<dbReference type="EMBL" id="JAUIQT010000001">
    <property type="protein sequence ID" value="MDN4833923.1"/>
    <property type="molecule type" value="Genomic_DNA"/>
</dbReference>
<dbReference type="EMBL" id="CP020858">
    <property type="protein sequence ID" value="ARU19841.1"/>
    <property type="molecule type" value="Genomic_DNA"/>
</dbReference>
<dbReference type="KEGG" id="lsj:LSJ_0327"/>
<dbReference type="Proteomes" id="UP001231316">
    <property type="component" value="Chromosome"/>
</dbReference>
<dbReference type="RefSeq" id="WP_003699605.1">
    <property type="nucleotide sequence ID" value="NZ_CABMGV010000001.1"/>
</dbReference>
<evidence type="ECO:0000313" key="4">
    <source>
        <dbReference type="EMBL" id="HJG14690.1"/>
    </source>
</evidence>
<gene>
    <name evidence="12" type="ORF">A8C52_10350</name>
    <name evidence="11" type="ORF">B6U56_01645</name>
    <name evidence="10" type="ORF">B6U60_01400</name>
    <name evidence="3" type="ORF">B7R82_07670</name>
    <name evidence="2" type="ORF">BHF65_00985</name>
    <name evidence="14" type="ORF">DB362_09580</name>
    <name evidence="13" type="ORF">DBP89_06080</name>
    <name evidence="9" type="ORF">FYL06_05580</name>
    <name evidence="8" type="ORF">FYL10_07105</name>
    <name evidence="7" type="ORF">FYL25_06880</name>
    <name evidence="4" type="ORF">K8V06_00920</name>
    <name evidence="1" type="ORF">LSJ_0327</name>
    <name evidence="15" type="ORF">O2U02_07695</name>
    <name evidence="5" type="ORF">PV940_07835</name>
    <name evidence="16" type="ORF">QFE45_01710</name>
    <name evidence="6" type="ORF">QYC35_06885</name>
</gene>
<dbReference type="Proteomes" id="UP000218139">
    <property type="component" value="Unassembled WGS sequence"/>
</dbReference>
<evidence type="ECO:0000313" key="24">
    <source>
        <dbReference type="Proteomes" id="UP000245607"/>
    </source>
</evidence>
<dbReference type="NCBIfam" id="NF040507">
    <property type="entry name" value="LBP_cg2779_fam"/>
    <property type="match status" value="1"/>
</dbReference>
<dbReference type="Proteomes" id="UP001224533">
    <property type="component" value="Chromosome"/>
</dbReference>
<dbReference type="EMBL" id="DYVK01000011">
    <property type="protein sequence ID" value="HJG14690.1"/>
    <property type="molecule type" value="Genomic_DNA"/>
</dbReference>
<reference evidence="3 21" key="5">
    <citation type="submission" date="2017-04" db="EMBL/GenBank/DDBJ databases">
        <title>Complete genome sequence of Lactobacillus salivarius ZLS006, a probiotic strain isolated from healthy piglet.</title>
        <authorList>
            <person name="Zhang D."/>
        </authorList>
    </citation>
    <scope>NUCLEOTIDE SEQUENCE [LARGE SCALE GENOMIC DNA]</scope>
    <source>
        <strain evidence="3 21">ZLS006</strain>
    </source>
</reference>
<dbReference type="Proteomes" id="UP000470980">
    <property type="component" value="Unassembled WGS sequence"/>
</dbReference>
<dbReference type="EMBL" id="CP114509">
    <property type="protein sequence ID" value="WHS17342.1"/>
    <property type="molecule type" value="Genomic_DNA"/>
</dbReference>
<reference evidence="4" key="9">
    <citation type="journal article" date="2021" name="PeerJ">
        <title>Extensive microbial diversity within the chicken gut microbiome revealed by metagenomics and culture.</title>
        <authorList>
            <person name="Gilroy R."/>
            <person name="Ravi A."/>
            <person name="Getino M."/>
            <person name="Pursley I."/>
            <person name="Horton D.L."/>
            <person name="Alikhan N.F."/>
            <person name="Baker D."/>
            <person name="Gharbi K."/>
            <person name="Hall N."/>
            <person name="Watson M."/>
            <person name="Adriaenssens E.M."/>
            <person name="Foster-Nyarko E."/>
            <person name="Jarju S."/>
            <person name="Secka A."/>
            <person name="Antonio M."/>
            <person name="Oren A."/>
            <person name="Chaudhuri R.R."/>
            <person name="La Ragione R."/>
            <person name="Hildebrand F."/>
            <person name="Pallen M.J."/>
        </authorList>
    </citation>
    <scope>NUCLEOTIDE SEQUENCE</scope>
    <source>
        <strain evidence="4">CHK189-29639</strain>
    </source>
</reference>
<dbReference type="Proteomes" id="UP000244552">
    <property type="component" value="Unassembled WGS sequence"/>
</dbReference>
<dbReference type="EMBL" id="CP017107">
    <property type="protein sequence ID" value="AOO72897.1"/>
    <property type="molecule type" value="Genomic_DNA"/>
</dbReference>
<evidence type="ECO:0000313" key="23">
    <source>
        <dbReference type="Proteomes" id="UP000244552"/>
    </source>
</evidence>
<dbReference type="InterPro" id="IPR059218">
    <property type="entry name" value="LBP_cg2779-like"/>
</dbReference>
<evidence type="ECO:0000313" key="7">
    <source>
        <dbReference type="EMBL" id="MYY65137.1"/>
    </source>
</evidence>
<dbReference type="Proteomes" id="UP000471678">
    <property type="component" value="Unassembled WGS sequence"/>
</dbReference>
<organism evidence="1 17">
    <name type="scientific">Ligilactobacillus salivarius</name>
    <dbReference type="NCBI Taxonomy" id="1624"/>
    <lineage>
        <taxon>Bacteria</taxon>
        <taxon>Bacillati</taxon>
        <taxon>Bacillota</taxon>
        <taxon>Bacilli</taxon>
        <taxon>Lactobacillales</taxon>
        <taxon>Lactobacillaceae</taxon>
        <taxon>Ligilactobacillus</taxon>
    </lineage>
</organism>
<dbReference type="EMBL" id="LXZO01000118">
    <property type="protein sequence ID" value="PAY44817.1"/>
    <property type="molecule type" value="Genomic_DNA"/>
</dbReference>
<evidence type="ECO:0000313" key="5">
    <source>
        <dbReference type="EMBL" id="MDF4186921.1"/>
    </source>
</evidence>
<evidence type="ECO:0000313" key="11">
    <source>
        <dbReference type="EMBL" id="OQQ91902.1"/>
    </source>
</evidence>
<evidence type="ECO:0000313" key="8">
    <source>
        <dbReference type="EMBL" id="MYY73425.1"/>
    </source>
</evidence>
<evidence type="ECO:0000313" key="25">
    <source>
        <dbReference type="Proteomes" id="UP000470980"/>
    </source>
</evidence>
<accession>A0A089QE47</accession>
<dbReference type="EMBL" id="NBEB01000018">
    <property type="protein sequence ID" value="OQQ86126.1"/>
    <property type="molecule type" value="Genomic_DNA"/>
</dbReference>
<name>A0A089QE47_9LACO</name>
<dbReference type="Proteomes" id="UP000759256">
    <property type="component" value="Unassembled WGS sequence"/>
</dbReference>
<dbReference type="Proteomes" id="UP001213566">
    <property type="component" value="Unassembled WGS sequence"/>
</dbReference>
<evidence type="ECO:0000313" key="22">
    <source>
        <dbReference type="Proteomes" id="UP000218139"/>
    </source>
</evidence>
<dbReference type="EMBL" id="JARKHV010000010">
    <property type="protein sequence ID" value="MDF4186921.1"/>
    <property type="molecule type" value="Genomic_DNA"/>
</dbReference>
<dbReference type="Proteomes" id="UP000192575">
    <property type="component" value="Unassembled WGS sequence"/>
</dbReference>
<reference evidence="13 23" key="6">
    <citation type="journal article" date="2018" name="Genome Announc.">
        <title>Fifty-Six Draft Genome Sequences of 10 Lactobacillus Species from 22 Commercial Dietary Supplements.</title>
        <authorList>
            <person name="Gangiredla J."/>
            <person name="Barnaba T.J."/>
            <person name="Mammel M.K."/>
            <person name="Lacher D.W."/>
            <person name="Elkins C.A."/>
            <person name="Lampel K.A."/>
            <person name="Whitehouse C.A."/>
            <person name="Tartera C."/>
        </authorList>
    </citation>
    <scope>NUCLEOTIDE SEQUENCE [LARGE SCALE GENOMIC DNA]</scope>
    <source>
        <strain evidence="13 23">DS11_12</strain>
    </source>
</reference>
<evidence type="ECO:0000313" key="1">
    <source>
        <dbReference type="EMBL" id="AIR10068.1"/>
    </source>
</evidence>
<reference evidence="14 24" key="7">
    <citation type="submission" date="2018-05" db="EMBL/GenBank/DDBJ databases">
        <title>Lactobacillus salivarius genome sequencing and assembly.</title>
        <authorList>
            <person name="Audisio C."/>
            <person name="Albarracin L."/>
            <person name="Torres M.J."/>
            <person name="Hebert E.M."/>
            <person name="Saavedra L."/>
        </authorList>
    </citation>
    <scope>NUCLEOTIDE SEQUENCE [LARGE SCALE GENOMIC DNA]</scope>
    <source>
        <strain evidence="14 24">A3iob</strain>
    </source>
</reference>
<protein>
    <submittedName>
        <fullName evidence="4">LBP_cg2779 family protein</fullName>
    </submittedName>
</protein>
<proteinExistence type="predicted"/>
<evidence type="ECO:0000313" key="3">
    <source>
        <dbReference type="EMBL" id="ARU19841.1"/>
    </source>
</evidence>
<reference evidence="5" key="12">
    <citation type="submission" date="2023-02" db="EMBL/GenBank/DDBJ databases">
        <title>Draft Whole-Genome Sequences of competitive exclusion Lactobacillus salivarius strains for Poultry.</title>
        <authorList>
            <person name="Ma L.M."/>
            <person name="Lopez-Guerra N."/>
            <person name="Zhang G."/>
        </authorList>
    </citation>
    <scope>NUCLEOTIDE SEQUENCE</scope>
    <source>
        <strain evidence="5">Salm-9</strain>
    </source>
</reference>
<evidence type="ECO:0000313" key="21">
    <source>
        <dbReference type="Proteomes" id="UP000195378"/>
    </source>
</evidence>
<evidence type="ECO:0000313" key="27">
    <source>
        <dbReference type="Proteomes" id="UP000471678"/>
    </source>
</evidence>
<reference evidence="12 22" key="2">
    <citation type="submission" date="2016-05" db="EMBL/GenBank/DDBJ databases">
        <authorList>
            <person name="Lee J.-Y."/>
            <person name="Kim E.B."/>
            <person name="Choi Y.-J."/>
        </authorList>
    </citation>
    <scope>NUCLEOTIDE SEQUENCE [LARGE SCALE GENOMIC DNA]</scope>
    <source>
        <strain evidence="12 22">KLA006</strain>
    </source>
</reference>
<evidence type="ECO:0000313" key="9">
    <source>
        <dbReference type="EMBL" id="MYZ66416.1"/>
    </source>
</evidence>
<dbReference type="Proteomes" id="UP000094723">
    <property type="component" value="Chromosome"/>
</dbReference>
<evidence type="ECO:0000313" key="16">
    <source>
        <dbReference type="EMBL" id="WII28873.1"/>
    </source>
</evidence>
<dbReference type="EMBL" id="QFAS01000011">
    <property type="protein sequence ID" value="PWG50572.1"/>
    <property type="molecule type" value="Genomic_DNA"/>
</dbReference>
<dbReference type="Proteomes" id="UP000471300">
    <property type="component" value="Unassembled WGS sequence"/>
</dbReference>
<evidence type="ECO:0000313" key="18">
    <source>
        <dbReference type="Proteomes" id="UP000094723"/>
    </source>
</evidence>
<evidence type="ECO:0000313" key="26">
    <source>
        <dbReference type="Proteomes" id="UP000471300"/>
    </source>
</evidence>
<evidence type="ECO:0000313" key="2">
    <source>
        <dbReference type="EMBL" id="AOO72897.1"/>
    </source>
</evidence>